<evidence type="ECO:0000259" key="2">
    <source>
        <dbReference type="Pfam" id="PF13144"/>
    </source>
</evidence>
<dbReference type="eggNOG" id="COG1261">
    <property type="taxonomic scope" value="Bacteria"/>
</dbReference>
<dbReference type="RefSeq" id="WP_035582971.1">
    <property type="nucleotide sequence ID" value="NZ_ARYJ01000008.1"/>
</dbReference>
<dbReference type="Pfam" id="PF13144">
    <property type="entry name" value="ChapFlgA"/>
    <property type="match status" value="1"/>
</dbReference>
<dbReference type="GO" id="GO:0044780">
    <property type="term" value="P:bacterial-type flagellum assembly"/>
    <property type="evidence" value="ECO:0007669"/>
    <property type="project" value="InterPro"/>
</dbReference>
<reference evidence="3 4" key="1">
    <citation type="journal article" date="2014" name="Antonie Van Leeuwenhoek">
        <title>Hyphomonas beringensis sp. nov. and Hyphomonas chukchiensis sp. nov., isolated from surface seawater of the Bering Sea and Chukchi Sea.</title>
        <authorList>
            <person name="Li C."/>
            <person name="Lai Q."/>
            <person name="Li G."/>
            <person name="Dong C."/>
            <person name="Wang J."/>
            <person name="Liao Y."/>
            <person name="Shao Z."/>
        </authorList>
    </citation>
    <scope>NUCLEOTIDE SEQUENCE [LARGE SCALE GENOMIC DNA]</scope>
    <source>
        <strain evidence="3 4">VP2</strain>
    </source>
</reference>
<keyword evidence="1" id="KW-0574">Periplasm</keyword>
<dbReference type="NCBIfam" id="TIGR03170">
    <property type="entry name" value="flgA_cterm"/>
    <property type="match status" value="1"/>
</dbReference>
<dbReference type="AlphaFoldDB" id="A0A059FA15"/>
<dbReference type="PANTHER" id="PTHR36307:SF1">
    <property type="entry name" value="FLAGELLA BASAL BODY P-RING FORMATION PROTEIN FLGA"/>
    <property type="match status" value="1"/>
</dbReference>
<dbReference type="InterPro" id="IPR017585">
    <property type="entry name" value="SAF_FlgA"/>
</dbReference>
<keyword evidence="3" id="KW-0969">Cilium</keyword>
<dbReference type="PATRIC" id="fig|1280952.3.peg.2591"/>
<comment type="function">
    <text evidence="1">Involved in the assembly process of the P-ring formation. It may associate with FlgF on the rod constituting a structure essential for the P-ring assembly or may act as a modulator protein for the P-ring assembly.</text>
</comment>
<keyword evidence="1" id="KW-1005">Bacterial flagellum biogenesis</keyword>
<comment type="caution">
    <text evidence="3">The sequence shown here is derived from an EMBL/GenBank/DDBJ whole genome shotgun (WGS) entry which is preliminary data.</text>
</comment>
<dbReference type="Gene3D" id="2.30.30.760">
    <property type="match status" value="1"/>
</dbReference>
<dbReference type="EMBL" id="ARYJ01000008">
    <property type="protein sequence ID" value="KCZ87449.1"/>
    <property type="molecule type" value="Genomic_DNA"/>
</dbReference>
<dbReference type="OrthoDB" id="7619725at2"/>
<dbReference type="STRING" id="1280952.HJA_12955"/>
<evidence type="ECO:0000313" key="4">
    <source>
        <dbReference type="Proteomes" id="UP000024816"/>
    </source>
</evidence>
<comment type="similarity">
    <text evidence="1">Belongs to the FlgA family.</text>
</comment>
<dbReference type="Proteomes" id="UP000024816">
    <property type="component" value="Unassembled WGS sequence"/>
</dbReference>
<dbReference type="CDD" id="cd11614">
    <property type="entry name" value="SAF_CpaB_FlgA_like"/>
    <property type="match status" value="1"/>
</dbReference>
<accession>A0A059FA15</accession>
<organism evidence="3 4">
    <name type="scientific">Hyphomonas jannaschiana VP2</name>
    <dbReference type="NCBI Taxonomy" id="1280952"/>
    <lineage>
        <taxon>Bacteria</taxon>
        <taxon>Pseudomonadati</taxon>
        <taxon>Pseudomonadota</taxon>
        <taxon>Alphaproteobacteria</taxon>
        <taxon>Hyphomonadales</taxon>
        <taxon>Hyphomonadaceae</taxon>
        <taxon>Hyphomonas</taxon>
    </lineage>
</organism>
<name>A0A059FA15_9PROT</name>
<protein>
    <recommendedName>
        <fullName evidence="1">Flagella basal body P-ring formation protein FlgA</fullName>
    </recommendedName>
</protein>
<comment type="subcellular location">
    <subcellularLocation>
        <location evidence="1">Periplasm</location>
    </subcellularLocation>
</comment>
<feature type="signal peptide" evidence="1">
    <location>
        <begin position="1"/>
        <end position="23"/>
    </location>
</feature>
<proteinExistence type="inferred from homology"/>
<keyword evidence="4" id="KW-1185">Reference proteome</keyword>
<gene>
    <name evidence="3" type="ORF">HJA_12955</name>
</gene>
<evidence type="ECO:0000313" key="3">
    <source>
        <dbReference type="EMBL" id="KCZ87449.1"/>
    </source>
</evidence>
<feature type="chain" id="PRO_5005102234" description="Flagella basal body P-ring formation protein FlgA" evidence="1">
    <location>
        <begin position="24"/>
        <end position="134"/>
    </location>
</feature>
<sequence length="134" mass="14080">MMSVFAFGFGVMAAFAGSSSLVASEVIRAGDPVTAYNAMTEEGESASGDPLVGREVLRTVYAGKPITFENTRAPVIVRRNQVVSVKYIKGGLEITASGRALGDAGVNDPVTVLNQQSKQMVQGIVQESGWVLAQ</sequence>
<dbReference type="PANTHER" id="PTHR36307">
    <property type="entry name" value="FLAGELLA BASAL BODY P-RING FORMATION PROTEIN FLGA"/>
    <property type="match status" value="1"/>
</dbReference>
<dbReference type="InterPro" id="IPR039246">
    <property type="entry name" value="Flagellar_FlgA"/>
</dbReference>
<evidence type="ECO:0000256" key="1">
    <source>
        <dbReference type="RuleBase" id="RU362063"/>
    </source>
</evidence>
<keyword evidence="1" id="KW-0732">Signal</keyword>
<dbReference type="GO" id="GO:0042597">
    <property type="term" value="C:periplasmic space"/>
    <property type="evidence" value="ECO:0007669"/>
    <property type="project" value="UniProtKB-SubCell"/>
</dbReference>
<feature type="domain" description="Flagella basal body P-ring formation protein FlgA SAF" evidence="2">
    <location>
        <begin position="19"/>
        <end position="131"/>
    </location>
</feature>
<keyword evidence="3" id="KW-0966">Cell projection</keyword>
<keyword evidence="3" id="KW-0282">Flagellum</keyword>